<comment type="caution">
    <text evidence="1">The sequence shown here is derived from an EMBL/GenBank/DDBJ whole genome shotgun (WGS) entry which is preliminary data.</text>
</comment>
<sequence length="566" mass="66687">MNSETKICQNCKKDFTIEPDDFSFYEKMKVPVPTWCPDCRMVRRLIWRNERNLFRRKDALTGEDSFSGFPAEANLQTYENSYWYGDKWNSLDYGMDYDFSKPFFKQFYDLLSRVPLMAKSSASFMINSDYCNEAGRLRNAYLCFDSDFVENSAYLVKATNMNDSFDSHEVIEGELCYEDVMVYKSYRTFYSLDCESCVDVWFSKGLRGCTNCFGCVNLRGKSYYFFNEQLPKEEYEKRLSELNLGSYESISKIRIKVLEFWQKFPVKYYHGIRNISFTGDRISDCKNVRDSFSIQEGENMRYIEISVLKAANSYDCVQLFMGVENAYECTTVGEGAYNLRYCFNSWGGSRDLEYCGYCIGVVDCFGCVGLKKKQYCVFNKQYTKEEYFDLVEKIKKHMNDMPYVDHIGRSYVYGEFFPSEFSPLAYNESLAQDYVPINREQAKEKGFVWREPNAREFQTTIKGVDLPDLINDVPESITKEIIACETCKRAYRIVPIELQFYKRIGLPLPHKCHNCRFLDRYEFINKPKLYHRSCMKEGCENEFETSYSPDSSEIVYCEKCYQQEVY</sequence>
<evidence type="ECO:0000313" key="1">
    <source>
        <dbReference type="EMBL" id="KKP66045.1"/>
    </source>
</evidence>
<dbReference type="Proteomes" id="UP000034952">
    <property type="component" value="Unassembled WGS sequence"/>
</dbReference>
<gene>
    <name evidence="1" type="ORF">UR64_C0013G0004</name>
</gene>
<organism evidence="1">
    <name type="scientific">Candidatus Nomurabacteria bacterium GW2011_GWE1_35_16</name>
    <dbReference type="NCBI Taxonomy" id="1618761"/>
    <lineage>
        <taxon>Bacteria</taxon>
        <taxon>Candidatus Nomuraibacteriota</taxon>
    </lineage>
</organism>
<name>A0A0G0DST8_9BACT</name>
<dbReference type="AlphaFoldDB" id="A0A0G0DST8"/>
<reference evidence="1" key="1">
    <citation type="journal article" date="2015" name="Nature">
        <title>rRNA introns, odd ribosomes, and small enigmatic genomes across a large radiation of phyla.</title>
        <authorList>
            <person name="Brown C.T."/>
            <person name="Hug L.A."/>
            <person name="Thomas B.C."/>
            <person name="Sharon I."/>
            <person name="Castelle C.J."/>
            <person name="Singh A."/>
            <person name="Wilkins M.J."/>
            <person name="Williams K.H."/>
            <person name="Banfield J.F."/>
        </authorList>
    </citation>
    <scope>NUCLEOTIDE SEQUENCE [LARGE SCALE GENOMIC DNA]</scope>
</reference>
<proteinExistence type="predicted"/>
<accession>A0A0G0DST8</accession>
<protein>
    <submittedName>
        <fullName evidence="1">Uncharacterized protein</fullName>
    </submittedName>
</protein>
<dbReference type="EMBL" id="LBPY01000013">
    <property type="protein sequence ID" value="KKP66045.1"/>
    <property type="molecule type" value="Genomic_DNA"/>
</dbReference>